<evidence type="ECO:0000313" key="1">
    <source>
        <dbReference type="EMBL" id="SAL68544.1"/>
    </source>
</evidence>
<protein>
    <submittedName>
        <fullName evidence="1">Uncharacterized protein</fullName>
    </submittedName>
</protein>
<sequence>MTDRFELQVRKNDVQLLPIVGAGPVKLATRVGSNSIDYVALVTTESALVKRWQRLLEHAQCPYRCRALTDQGDFDISVYGRPSWK</sequence>
<dbReference type="EMBL" id="FCNW02000111">
    <property type="protein sequence ID" value="SAL68544.1"/>
    <property type="molecule type" value="Genomic_DNA"/>
</dbReference>
<dbReference type="AlphaFoldDB" id="A0A158JI82"/>
<evidence type="ECO:0000313" key="2">
    <source>
        <dbReference type="Proteomes" id="UP000054977"/>
    </source>
</evidence>
<comment type="caution">
    <text evidence="1">The sequence shown here is derived from an EMBL/GenBank/DDBJ whole genome shotgun (WGS) entry which is preliminary data.</text>
</comment>
<accession>A0A158JI82</accession>
<keyword evidence="2" id="KW-1185">Reference proteome</keyword>
<proteinExistence type="predicted"/>
<gene>
    <name evidence="1" type="ORF">AWB65_06722</name>
</gene>
<name>A0A158JI82_9BURK</name>
<reference evidence="1" key="1">
    <citation type="submission" date="2016-01" db="EMBL/GenBank/DDBJ databases">
        <authorList>
            <person name="Peeters C."/>
        </authorList>
    </citation>
    <scope>NUCLEOTIDE SEQUENCE [LARGE SCALE GENOMIC DNA]</scope>
    <source>
        <strain evidence="1">LMG 22934</strain>
    </source>
</reference>
<dbReference type="RefSeq" id="WP_087671139.1">
    <property type="nucleotide sequence ID" value="NZ_FCNW02000111.1"/>
</dbReference>
<dbReference type="Proteomes" id="UP000054977">
    <property type="component" value="Unassembled WGS sequence"/>
</dbReference>
<organism evidence="1 2">
    <name type="scientific">Caballeronia humi</name>
    <dbReference type="NCBI Taxonomy" id="326474"/>
    <lineage>
        <taxon>Bacteria</taxon>
        <taxon>Pseudomonadati</taxon>
        <taxon>Pseudomonadota</taxon>
        <taxon>Betaproteobacteria</taxon>
        <taxon>Burkholderiales</taxon>
        <taxon>Burkholderiaceae</taxon>
        <taxon>Caballeronia</taxon>
    </lineage>
</organism>